<dbReference type="GO" id="GO:0046872">
    <property type="term" value="F:metal ion binding"/>
    <property type="evidence" value="ECO:0007669"/>
    <property type="project" value="UniProtKB-KW"/>
</dbReference>
<dbReference type="InterPro" id="IPR046346">
    <property type="entry name" value="Aminoacid_DH-like_N_sf"/>
</dbReference>
<gene>
    <name evidence="11" type="primary">maeA</name>
    <name evidence="11" type="ORF">NBG4_490023</name>
</gene>
<dbReference type="FunFam" id="3.40.50.720:FF:000095">
    <property type="entry name" value="NADP-dependent malic enzyme"/>
    <property type="match status" value="1"/>
</dbReference>
<dbReference type="PROSITE" id="PS51671">
    <property type="entry name" value="ACT"/>
    <property type="match status" value="1"/>
</dbReference>
<feature type="active site" description="Proton acceptor" evidence="6">
    <location>
        <position position="169"/>
    </location>
</feature>
<dbReference type="CDD" id="cd05311">
    <property type="entry name" value="NAD_bind_2_malic_enz"/>
    <property type="match status" value="1"/>
</dbReference>
<dbReference type="PANTHER" id="PTHR43237:SF4">
    <property type="entry name" value="NADP-DEPENDENT MALIC ENZYME"/>
    <property type="match status" value="1"/>
</dbReference>
<dbReference type="InterPro" id="IPR037062">
    <property type="entry name" value="Malic_N_dom_sf"/>
</dbReference>
<dbReference type="OrthoDB" id="9805787at2"/>
<organism evidence="11 12">
    <name type="scientific">Candidatus Sulfobium mesophilum</name>
    <dbReference type="NCBI Taxonomy" id="2016548"/>
    <lineage>
        <taxon>Bacteria</taxon>
        <taxon>Pseudomonadati</taxon>
        <taxon>Nitrospirota</taxon>
        <taxon>Nitrospiria</taxon>
        <taxon>Nitrospirales</taxon>
        <taxon>Nitrospiraceae</taxon>
        <taxon>Candidatus Sulfobium</taxon>
    </lineage>
</organism>
<dbReference type="Gene3D" id="3.30.70.260">
    <property type="match status" value="1"/>
</dbReference>
<dbReference type="GO" id="GO:0016616">
    <property type="term" value="F:oxidoreductase activity, acting on the CH-OH group of donors, NAD or NADP as acceptor"/>
    <property type="evidence" value="ECO:0007669"/>
    <property type="project" value="InterPro"/>
</dbReference>
<dbReference type="PANTHER" id="PTHR43237">
    <property type="entry name" value="NADP-DEPENDENT MALIC ENZYME"/>
    <property type="match status" value="1"/>
</dbReference>
<dbReference type="Pfam" id="PF03949">
    <property type="entry name" value="Malic_M"/>
    <property type="match status" value="1"/>
</dbReference>
<dbReference type="PIRSF" id="PIRSF000106">
    <property type="entry name" value="ME"/>
    <property type="match status" value="1"/>
</dbReference>
<dbReference type="GO" id="GO:0004470">
    <property type="term" value="F:malic enzyme activity"/>
    <property type="evidence" value="ECO:0007669"/>
    <property type="project" value="InterPro"/>
</dbReference>
<evidence type="ECO:0000313" key="11">
    <source>
        <dbReference type="EMBL" id="SPQ01264.1"/>
    </source>
</evidence>
<dbReference type="EC" id="1.1.1.38" evidence="11"/>
<comment type="pathway">
    <text evidence="5">Amino-acid biosynthesis.</text>
</comment>
<evidence type="ECO:0000256" key="6">
    <source>
        <dbReference type="PIRSR" id="PIRSR000106-1"/>
    </source>
</evidence>
<dbReference type="SUPFAM" id="SSF55021">
    <property type="entry name" value="ACT-like"/>
    <property type="match status" value="1"/>
</dbReference>
<dbReference type="SMART" id="SM01274">
    <property type="entry name" value="malic"/>
    <property type="match status" value="1"/>
</dbReference>
<comment type="similarity">
    <text evidence="2 9">Belongs to the malic enzymes family.</text>
</comment>
<feature type="binding site" evidence="8">
    <location>
        <position position="237"/>
    </location>
    <ligand>
        <name>a divalent metal cation</name>
        <dbReference type="ChEBI" id="CHEBI:60240"/>
    </ligand>
</feature>
<keyword evidence="12" id="KW-1185">Reference proteome</keyword>
<keyword evidence="3 8" id="KW-0479">Metal-binding</keyword>
<dbReference type="InterPro" id="IPR051674">
    <property type="entry name" value="Malate_Decarboxylase"/>
</dbReference>
<dbReference type="SMART" id="SM00919">
    <property type="entry name" value="Malic_M"/>
    <property type="match status" value="1"/>
</dbReference>
<evidence type="ECO:0000256" key="8">
    <source>
        <dbReference type="PIRSR" id="PIRSR000106-3"/>
    </source>
</evidence>
<comment type="cofactor">
    <cofactor evidence="8">
        <name>Mg(2+)</name>
        <dbReference type="ChEBI" id="CHEBI:18420"/>
    </cofactor>
    <cofactor evidence="8">
        <name>Mn(2+)</name>
        <dbReference type="ChEBI" id="CHEBI:29035"/>
    </cofactor>
    <text evidence="8">Divalent metal cations. Prefers magnesium or manganese.</text>
</comment>
<dbReference type="Pfam" id="PF00390">
    <property type="entry name" value="malic"/>
    <property type="match status" value="1"/>
</dbReference>
<evidence type="ECO:0000256" key="2">
    <source>
        <dbReference type="ARBA" id="ARBA00008785"/>
    </source>
</evidence>
<feature type="binding site" evidence="7">
    <location>
        <position position="393"/>
    </location>
    <ligand>
        <name>(S)-malate</name>
        <dbReference type="ChEBI" id="CHEBI:15589"/>
    </ligand>
</feature>
<dbReference type="InterPro" id="IPR001891">
    <property type="entry name" value="Malic_OxRdtase"/>
</dbReference>
<dbReference type="InterPro" id="IPR036291">
    <property type="entry name" value="NAD(P)-bd_dom_sf"/>
</dbReference>
<proteinExistence type="inferred from homology"/>
<dbReference type="InterPro" id="IPR015884">
    <property type="entry name" value="Malic_enzyme_CS"/>
</dbReference>
<evidence type="ECO:0000256" key="3">
    <source>
        <dbReference type="ARBA" id="ARBA00022723"/>
    </source>
</evidence>
<dbReference type="EMBL" id="OUUY01000096">
    <property type="protein sequence ID" value="SPQ01264.1"/>
    <property type="molecule type" value="Genomic_DNA"/>
</dbReference>
<sequence>MAQIPSPSYSITVRAEIENRIGMFAQLATAIGQAGGDLGSVDIVRAEKGKIIRDITVNARNDEHEKSIVKSIKKIAGIKVLRVMDRTFSAHHCGKIEIHPKIAIRDRNELSMVYTPGVARVCMDIHENKEHAYRYTIKCNTVAIVTDGTAVLGLGDIGPEAAMPVMEGKAMIFKEFADVDAFPVVLATKEPEEIIATVRNISPSFGGINLEDISAPRCFEVESRLRKMLDIPVFHDDQHGTAVVVLAALINVGRLLKKDITKLRVVISGAGAAGAANAFMLTSYGIKDIVVCDKTGAIYTGRKSNMTAYKKILAAKTNIKKIRGCISEAVTGADVFIGLSAPNVLTPDDLNKMTKERVVFALANPEPEISPEDALPLVRILATGRSDYPNQINNMLGFPGIFRGLLDVRATGVNEEVKFAAARAIAYTVKDDELHEDYIIPSIFDKRVVSAVAHSVAEVARKTGLARH</sequence>
<dbReference type="InterPro" id="IPR012302">
    <property type="entry name" value="Malic_NAD-bd"/>
</dbReference>
<dbReference type="InterPro" id="IPR045865">
    <property type="entry name" value="ACT-like_dom_sf"/>
</dbReference>
<evidence type="ECO:0000256" key="1">
    <source>
        <dbReference type="ARBA" id="ARBA00001936"/>
    </source>
</evidence>
<keyword evidence="4 11" id="KW-0560">Oxidoreductase</keyword>
<dbReference type="Gene3D" id="3.40.50.720">
    <property type="entry name" value="NAD(P)-binding Rossmann-like Domain"/>
    <property type="match status" value="1"/>
</dbReference>
<evidence type="ECO:0000256" key="4">
    <source>
        <dbReference type="ARBA" id="ARBA00023002"/>
    </source>
</evidence>
<comment type="cofactor">
    <cofactor evidence="1">
        <name>Mn(2+)</name>
        <dbReference type="ChEBI" id="CHEBI:29035"/>
    </cofactor>
</comment>
<dbReference type="InterPro" id="IPR012301">
    <property type="entry name" value="Malic_N_dom"/>
</dbReference>
<dbReference type="InterPro" id="IPR002912">
    <property type="entry name" value="ACT_dom"/>
</dbReference>
<evidence type="ECO:0000256" key="7">
    <source>
        <dbReference type="PIRSR" id="PIRSR000106-2"/>
    </source>
</evidence>
<evidence type="ECO:0000313" key="12">
    <source>
        <dbReference type="Proteomes" id="UP000245125"/>
    </source>
</evidence>
<dbReference type="Pfam" id="PF13291">
    <property type="entry name" value="ACT_4"/>
    <property type="match status" value="1"/>
</dbReference>
<reference evidence="12" key="1">
    <citation type="submission" date="2018-03" db="EMBL/GenBank/DDBJ databases">
        <authorList>
            <person name="Zecchin S."/>
        </authorList>
    </citation>
    <scope>NUCLEOTIDE SEQUENCE [LARGE SCALE GENOMIC DNA]</scope>
</reference>
<evidence type="ECO:0000259" key="10">
    <source>
        <dbReference type="PROSITE" id="PS51671"/>
    </source>
</evidence>
<feature type="domain" description="ACT" evidence="10">
    <location>
        <begin position="12"/>
        <end position="86"/>
    </location>
</feature>
<feature type="binding site" evidence="8">
    <location>
        <position position="211"/>
    </location>
    <ligand>
        <name>a divalent metal cation</name>
        <dbReference type="ChEBI" id="CHEBI:60240"/>
    </ligand>
</feature>
<dbReference type="Gene3D" id="3.40.50.10380">
    <property type="entry name" value="Malic enzyme, N-terminal domain"/>
    <property type="match status" value="1"/>
</dbReference>
<feature type="binding site" evidence="8">
    <location>
        <position position="212"/>
    </location>
    <ligand>
        <name>a divalent metal cation</name>
        <dbReference type="ChEBI" id="CHEBI:60240"/>
    </ligand>
</feature>
<dbReference type="PROSITE" id="PS00331">
    <property type="entry name" value="MALIC_ENZYMES"/>
    <property type="match status" value="1"/>
</dbReference>
<dbReference type="SUPFAM" id="SSF53223">
    <property type="entry name" value="Aminoacid dehydrogenase-like, N-terminal domain"/>
    <property type="match status" value="1"/>
</dbReference>
<dbReference type="GO" id="GO:0051287">
    <property type="term" value="F:NAD binding"/>
    <property type="evidence" value="ECO:0007669"/>
    <property type="project" value="InterPro"/>
</dbReference>
<dbReference type="AlphaFoldDB" id="A0A2U3QIM9"/>
<dbReference type="FunFam" id="3.40.50.10380:FF:000003">
    <property type="entry name" value="NADP-dependent malic enzyme"/>
    <property type="match status" value="1"/>
</dbReference>
<feature type="active site" description="Proton donor" evidence="6">
    <location>
        <position position="114"/>
    </location>
</feature>
<dbReference type="SUPFAM" id="SSF51735">
    <property type="entry name" value="NAD(P)-binding Rossmann-fold domains"/>
    <property type="match status" value="1"/>
</dbReference>
<evidence type="ECO:0000256" key="9">
    <source>
        <dbReference type="RuleBase" id="RU003427"/>
    </source>
</evidence>
<protein>
    <submittedName>
        <fullName evidence="11">Malic enzyme (Oxaloacetate-decarboxylating)</fullName>
        <ecNumber evidence="11">1.1.1.38</ecNumber>
    </submittedName>
</protein>
<feature type="binding site" evidence="7">
    <location>
        <position position="364"/>
    </location>
    <ligand>
        <name>(S)-malate</name>
        <dbReference type="ChEBI" id="CHEBI:15589"/>
    </ligand>
</feature>
<accession>A0A2U3QIM9</accession>
<dbReference type="Proteomes" id="UP000245125">
    <property type="component" value="Unassembled WGS sequence"/>
</dbReference>
<evidence type="ECO:0000256" key="5">
    <source>
        <dbReference type="ARBA" id="ARBA00029440"/>
    </source>
</evidence>
<dbReference type="InterPro" id="IPR045213">
    <property type="entry name" value="Malic_NAD-bd_bact_type"/>
</dbReference>
<name>A0A2U3QIM9_9BACT</name>
<dbReference type="PRINTS" id="PR00072">
    <property type="entry name" value="MALOXRDTASE"/>
</dbReference>